<dbReference type="Gene3D" id="3.40.1080.10">
    <property type="entry name" value="Glutaconate Coenzyme A-transferase"/>
    <property type="match status" value="1"/>
</dbReference>
<evidence type="ECO:0000259" key="4">
    <source>
        <dbReference type="Pfam" id="PF13336"/>
    </source>
</evidence>
<dbReference type="OrthoDB" id="9801795at2"/>
<dbReference type="InterPro" id="IPR003702">
    <property type="entry name" value="ActCoA_hydro_N"/>
</dbReference>
<proteinExistence type="inferred from homology"/>
<dbReference type="PANTHER" id="PTHR21432">
    <property type="entry name" value="ACETYL-COA HYDROLASE-RELATED"/>
    <property type="match status" value="1"/>
</dbReference>
<dbReference type="PATRIC" id="fig|1330330.3.peg.161"/>
<dbReference type="InterPro" id="IPR026888">
    <property type="entry name" value="AcetylCoA_hyd_C"/>
</dbReference>
<dbReference type="PANTHER" id="PTHR21432:SF20">
    <property type="entry name" value="ACETYL-COA HYDROLASE"/>
    <property type="match status" value="1"/>
</dbReference>
<gene>
    <name evidence="5" type="ORF">IX53_00840</name>
</gene>
<evidence type="ECO:0000259" key="3">
    <source>
        <dbReference type="Pfam" id="PF02550"/>
    </source>
</evidence>
<evidence type="ECO:0000256" key="1">
    <source>
        <dbReference type="ARBA" id="ARBA00009632"/>
    </source>
</evidence>
<keyword evidence="6" id="KW-1185">Reference proteome</keyword>
<dbReference type="InterPro" id="IPR046433">
    <property type="entry name" value="ActCoA_hydro"/>
</dbReference>
<dbReference type="InterPro" id="IPR038460">
    <property type="entry name" value="AcetylCoA_hyd_C_sf"/>
</dbReference>
<dbReference type="STRING" id="1330330.IX53_00840"/>
<organism evidence="5 6">
    <name type="scientific">Kosmotoga pacifica</name>
    <dbReference type="NCBI Taxonomy" id="1330330"/>
    <lineage>
        <taxon>Bacteria</taxon>
        <taxon>Thermotogati</taxon>
        <taxon>Thermotogota</taxon>
        <taxon>Thermotogae</taxon>
        <taxon>Kosmotogales</taxon>
        <taxon>Kosmotogaceae</taxon>
        <taxon>Kosmotoga</taxon>
    </lineage>
</organism>
<dbReference type="SUPFAM" id="SSF100950">
    <property type="entry name" value="NagB/RpiA/CoA transferase-like"/>
    <property type="match status" value="2"/>
</dbReference>
<dbReference type="Proteomes" id="UP000035159">
    <property type="component" value="Chromosome"/>
</dbReference>
<name>A0A0G2Z957_9BACT</name>
<dbReference type="AlphaFoldDB" id="A0A0G2Z957"/>
<keyword evidence="5" id="KW-0378">Hydrolase</keyword>
<dbReference type="Gene3D" id="3.40.1080.20">
    <property type="entry name" value="Acetyl-CoA hydrolase/transferase C-terminal domain"/>
    <property type="match status" value="1"/>
</dbReference>
<comment type="similarity">
    <text evidence="1">Belongs to the acetyl-CoA hydrolase/transferase family.</text>
</comment>
<dbReference type="GO" id="GO:0008775">
    <property type="term" value="F:acetate CoA-transferase activity"/>
    <property type="evidence" value="ECO:0007669"/>
    <property type="project" value="InterPro"/>
</dbReference>
<sequence length="433" mass="48047">MNWKEQYERKLLSLEDAIRLVKNNHKIVVSMASMEPKGLLENLHKIADHVEGVSVTSCLNMREYPFFLSPKYEGKFLNESWFYSEPVRKAAGSGLKTVSYIPNNLHNAGTDRLVSNRPDVFWGVASPMDKNGFMTLSLSNVYERDMVENASMVILEVNVKAPKTHGETQVHISEVDHIVENDFDIPELPVVEPSETEKHIAGHISALIEDGSTLQIGIGGIPNAVAKLLEDKRDLGIHTEMFTESMIELFEKGIITNRKKTLWPGKFICAFALGTKRMYEFMDDNPGVFILRGRYVNDPYVIAQNEKMVSINTAITVDLTGQVCSEAIGTRHYSGTGGQLDTHRGATMSKGGKGIIALRSTAKKGTISTIVPLLPLGSPVTVPRQDIDYVVTEYGVAHLRGLSARQRVEALINIAHPDFRSELKKEASKIGLI</sequence>
<dbReference type="Pfam" id="PF02550">
    <property type="entry name" value="AcetylCoA_hydro"/>
    <property type="match status" value="1"/>
</dbReference>
<evidence type="ECO:0000313" key="6">
    <source>
        <dbReference type="Proteomes" id="UP000035159"/>
    </source>
</evidence>
<accession>A0A0G2Z957</accession>
<dbReference type="Pfam" id="PF13336">
    <property type="entry name" value="AcetylCoA_hyd_C"/>
    <property type="match status" value="1"/>
</dbReference>
<evidence type="ECO:0000313" key="5">
    <source>
        <dbReference type="EMBL" id="AKI96606.1"/>
    </source>
</evidence>
<keyword evidence="2" id="KW-0808">Transferase</keyword>
<dbReference type="EMBL" id="CP011232">
    <property type="protein sequence ID" value="AKI96606.1"/>
    <property type="molecule type" value="Genomic_DNA"/>
</dbReference>
<dbReference type="RefSeq" id="WP_047753741.1">
    <property type="nucleotide sequence ID" value="NZ_CASWEU010000011.1"/>
</dbReference>
<evidence type="ECO:0000256" key="2">
    <source>
        <dbReference type="ARBA" id="ARBA00022679"/>
    </source>
</evidence>
<protein>
    <submittedName>
        <fullName evidence="5">Acetyl-CoA hydrolase</fullName>
    </submittedName>
</protein>
<reference evidence="5 6" key="1">
    <citation type="submission" date="2015-04" db="EMBL/GenBank/DDBJ databases">
        <title>Complete Genome Sequence of Kosmotoga pacifica SLHLJ1.</title>
        <authorList>
            <person name="Jiang L.J."/>
            <person name="Shao Z.Z."/>
            <person name="Jebbar M."/>
        </authorList>
    </citation>
    <scope>NUCLEOTIDE SEQUENCE [LARGE SCALE GENOMIC DNA]</scope>
    <source>
        <strain evidence="5 6">SLHLJ1</strain>
    </source>
</reference>
<dbReference type="GO" id="GO:0006083">
    <property type="term" value="P:acetate metabolic process"/>
    <property type="evidence" value="ECO:0007669"/>
    <property type="project" value="InterPro"/>
</dbReference>
<dbReference type="Gene3D" id="3.30.750.70">
    <property type="entry name" value="4-hydroxybutyrate coenzyme like domains"/>
    <property type="match status" value="1"/>
</dbReference>
<feature type="domain" description="Acetyl-CoA hydrolase/transferase N-terminal" evidence="3">
    <location>
        <begin position="4"/>
        <end position="182"/>
    </location>
</feature>
<dbReference type="GO" id="GO:0016787">
    <property type="term" value="F:hydrolase activity"/>
    <property type="evidence" value="ECO:0007669"/>
    <property type="project" value="UniProtKB-KW"/>
</dbReference>
<dbReference type="InterPro" id="IPR037171">
    <property type="entry name" value="NagB/RpiA_transferase-like"/>
</dbReference>
<dbReference type="KEGG" id="kpf:IX53_00840"/>
<feature type="domain" description="Acetyl-CoA hydrolase/transferase C-terminal" evidence="4">
    <location>
        <begin position="274"/>
        <end position="427"/>
    </location>
</feature>